<proteinExistence type="predicted"/>
<accession>A0ABR7NCW5</accession>
<dbReference type="Gene3D" id="1.20.1260.10">
    <property type="match status" value="1"/>
</dbReference>
<organism evidence="1 2">
    <name type="scientific">Jingyaoa shaoxingensis</name>
    <dbReference type="NCBI Taxonomy" id="2763671"/>
    <lineage>
        <taxon>Bacteria</taxon>
        <taxon>Bacillati</taxon>
        <taxon>Bacillota</taxon>
        <taxon>Clostridia</taxon>
        <taxon>Lachnospirales</taxon>
        <taxon>Lachnospiraceae</taxon>
        <taxon>Jingyaoa</taxon>
    </lineage>
</organism>
<dbReference type="InterPro" id="IPR012347">
    <property type="entry name" value="Ferritin-like"/>
</dbReference>
<dbReference type="Proteomes" id="UP000657421">
    <property type="component" value="Unassembled WGS sequence"/>
</dbReference>
<dbReference type="RefSeq" id="WP_249309707.1">
    <property type="nucleotide sequence ID" value="NZ_JACRSZ010000017.1"/>
</dbReference>
<reference evidence="1 2" key="1">
    <citation type="submission" date="2020-08" db="EMBL/GenBank/DDBJ databases">
        <title>Genome public.</title>
        <authorList>
            <person name="Liu C."/>
            <person name="Sun Q."/>
        </authorList>
    </citation>
    <scope>NUCLEOTIDE SEQUENCE [LARGE SCALE GENOMIC DNA]</scope>
    <source>
        <strain evidence="1 2">NSJ-46</strain>
    </source>
</reference>
<protein>
    <submittedName>
        <fullName evidence="1">Ferritin-like domain-containing protein</fullName>
    </submittedName>
</protein>
<dbReference type="SUPFAM" id="SSF47240">
    <property type="entry name" value="Ferritin-like"/>
    <property type="match status" value="1"/>
</dbReference>
<comment type="caution">
    <text evidence="1">The sequence shown here is derived from an EMBL/GenBank/DDBJ whole genome shotgun (WGS) entry which is preliminary data.</text>
</comment>
<dbReference type="InterPro" id="IPR009078">
    <property type="entry name" value="Ferritin-like_SF"/>
</dbReference>
<dbReference type="InterPro" id="IPR012851">
    <property type="entry name" value="Spore_coat_CotF-like"/>
</dbReference>
<sequence length="152" mass="17252">MILSEKERAVIEDLQTQEKSCVEKYGRYAQQAKDPELKNLFQMLQEKERTHFSSLADVLKGQVPSCNCNDSDGRNYTPKATYTEIAVSEDKMQDAFLATDCIATEKLVSGEYNTEVFAFGSSDIRKLLADIQVEEQNHAEMLYKYKMANGMA</sequence>
<gene>
    <name evidence="1" type="ORF">H8716_14195</name>
</gene>
<dbReference type="CDD" id="cd00657">
    <property type="entry name" value="Ferritin_like"/>
    <property type="match status" value="1"/>
</dbReference>
<evidence type="ECO:0000313" key="2">
    <source>
        <dbReference type="Proteomes" id="UP000657421"/>
    </source>
</evidence>
<dbReference type="Pfam" id="PF07875">
    <property type="entry name" value="Coat_F"/>
    <property type="match status" value="1"/>
</dbReference>
<name>A0ABR7NCW5_9FIRM</name>
<keyword evidence="2" id="KW-1185">Reference proteome</keyword>
<evidence type="ECO:0000313" key="1">
    <source>
        <dbReference type="EMBL" id="MBC8574215.1"/>
    </source>
</evidence>
<dbReference type="EMBL" id="JACRSZ010000017">
    <property type="protein sequence ID" value="MBC8574215.1"/>
    <property type="molecule type" value="Genomic_DNA"/>
</dbReference>